<dbReference type="InterPro" id="IPR009495">
    <property type="entry name" value="NrsF"/>
</dbReference>
<reference evidence="2 3" key="1">
    <citation type="submission" date="2017-04" db="EMBL/GenBank/DDBJ databases">
        <authorList>
            <person name="Afonso C.L."/>
            <person name="Miller P.J."/>
            <person name="Scott M.A."/>
            <person name="Spackman E."/>
            <person name="Goraichik I."/>
            <person name="Dimitrov K.M."/>
            <person name="Suarez D.L."/>
            <person name="Swayne D.E."/>
        </authorList>
    </citation>
    <scope>NUCLEOTIDE SEQUENCE [LARGE SCALE GENOMIC DNA]</scope>
    <source>
        <strain evidence="2 3">USBA 355</strain>
    </source>
</reference>
<keyword evidence="3" id="KW-1185">Reference proteome</keyword>
<evidence type="ECO:0000313" key="2">
    <source>
        <dbReference type="EMBL" id="SMF84026.1"/>
    </source>
</evidence>
<feature type="transmembrane region" description="Helical" evidence="1">
    <location>
        <begin position="91"/>
        <end position="111"/>
    </location>
</feature>
<keyword evidence="1" id="KW-1133">Transmembrane helix</keyword>
<evidence type="ECO:0000256" key="1">
    <source>
        <dbReference type="SAM" id="Phobius"/>
    </source>
</evidence>
<dbReference type="Pfam" id="PF06532">
    <property type="entry name" value="NrsF"/>
    <property type="match status" value="1"/>
</dbReference>
<evidence type="ECO:0000313" key="3">
    <source>
        <dbReference type="Proteomes" id="UP000192917"/>
    </source>
</evidence>
<gene>
    <name evidence="2" type="ORF">SAMN05428998_15221</name>
</gene>
<evidence type="ECO:0008006" key="4">
    <source>
        <dbReference type="Google" id="ProtNLM"/>
    </source>
</evidence>
<accession>A0A1Y6CQW3</accession>
<keyword evidence="1" id="KW-0812">Transmembrane</keyword>
<proteinExistence type="predicted"/>
<feature type="transmembrane region" description="Helical" evidence="1">
    <location>
        <begin position="131"/>
        <end position="149"/>
    </location>
</feature>
<feature type="transmembrane region" description="Helical" evidence="1">
    <location>
        <begin position="161"/>
        <end position="180"/>
    </location>
</feature>
<dbReference type="RefSeq" id="WP_200808724.1">
    <property type="nucleotide sequence ID" value="NZ_FWZX01000052.1"/>
</dbReference>
<feature type="transmembrane region" description="Helical" evidence="1">
    <location>
        <begin position="28"/>
        <end position="46"/>
    </location>
</feature>
<sequence>MSATDDVIRKIAGQASPVRPLPSPWLRAMLWLVVALCYAGVMVLMMSPRPDLTEVLARPEFQIEQLAALATAFTAAVAALSGTIPGRGRWMLLLPLAPLALWLGSVAWSSAPDWTGSGLQDVMLRPDWMCFPAIVAVGALPACLLVSMLRRGAPLTPCTTVGLGVLAAAAIGDVGLRFFHVQDVRLMILAWQLGSVAVLVALASCMGRYLFKWRHQRIQEAAE</sequence>
<name>A0A1Y6CQW3_9PROT</name>
<dbReference type="Proteomes" id="UP000192917">
    <property type="component" value="Unassembled WGS sequence"/>
</dbReference>
<keyword evidence="1" id="KW-0472">Membrane</keyword>
<feature type="transmembrane region" description="Helical" evidence="1">
    <location>
        <begin position="66"/>
        <end position="84"/>
    </location>
</feature>
<organism evidence="2 3">
    <name type="scientific">Tistlia consotensis USBA 355</name>
    <dbReference type="NCBI Taxonomy" id="560819"/>
    <lineage>
        <taxon>Bacteria</taxon>
        <taxon>Pseudomonadati</taxon>
        <taxon>Pseudomonadota</taxon>
        <taxon>Alphaproteobacteria</taxon>
        <taxon>Rhodospirillales</taxon>
        <taxon>Rhodovibrionaceae</taxon>
        <taxon>Tistlia</taxon>
    </lineage>
</organism>
<dbReference type="EMBL" id="FWZX01000052">
    <property type="protein sequence ID" value="SMF84026.1"/>
    <property type="molecule type" value="Genomic_DNA"/>
</dbReference>
<dbReference type="STRING" id="560819.SAMN05428998_15221"/>
<feature type="transmembrane region" description="Helical" evidence="1">
    <location>
        <begin position="186"/>
        <end position="211"/>
    </location>
</feature>
<dbReference type="AlphaFoldDB" id="A0A1Y6CQW3"/>
<protein>
    <recommendedName>
        <fullName evidence="4">DUF1109 domain-containing protein</fullName>
    </recommendedName>
</protein>